<dbReference type="PANTHER" id="PTHR19376">
    <property type="entry name" value="DNA-DIRECTED RNA POLYMERASE"/>
    <property type="match status" value="1"/>
</dbReference>
<comment type="catalytic activity">
    <reaction evidence="11 12">
        <text>RNA(n) + a ribonucleoside 5'-triphosphate = RNA(n+1) + diphosphate</text>
        <dbReference type="Rhea" id="RHEA:21248"/>
        <dbReference type="Rhea" id="RHEA-COMP:14527"/>
        <dbReference type="Rhea" id="RHEA-COMP:17342"/>
        <dbReference type="ChEBI" id="CHEBI:33019"/>
        <dbReference type="ChEBI" id="CHEBI:61557"/>
        <dbReference type="ChEBI" id="CHEBI:140395"/>
        <dbReference type="EC" id="2.7.7.6"/>
    </reaction>
</comment>
<dbReference type="GO" id="GO:0005736">
    <property type="term" value="C:RNA polymerase I complex"/>
    <property type="evidence" value="ECO:0007669"/>
    <property type="project" value="TreeGrafter"/>
</dbReference>
<dbReference type="InterPro" id="IPR007066">
    <property type="entry name" value="RNA_pol_Rpb1_3"/>
</dbReference>
<feature type="compositionally biased region" description="Acidic residues" evidence="13">
    <location>
        <begin position="1441"/>
        <end position="1467"/>
    </location>
</feature>
<dbReference type="Pfam" id="PF00623">
    <property type="entry name" value="RNA_pol_Rpb1_2"/>
    <property type="match status" value="1"/>
</dbReference>
<evidence type="ECO:0000256" key="8">
    <source>
        <dbReference type="ARBA" id="ARBA00022842"/>
    </source>
</evidence>
<dbReference type="CDD" id="cd01435">
    <property type="entry name" value="RNAP_I_RPA1_N"/>
    <property type="match status" value="1"/>
</dbReference>
<keyword evidence="10" id="KW-0539">Nucleus</keyword>
<dbReference type="GO" id="GO:0046872">
    <property type="term" value="F:metal ion binding"/>
    <property type="evidence" value="ECO:0007669"/>
    <property type="project" value="UniProtKB-KW"/>
</dbReference>
<dbReference type="InterPro" id="IPR007083">
    <property type="entry name" value="RNA_pol_Rpb1_4"/>
</dbReference>
<keyword evidence="7" id="KW-0862">Zinc</keyword>
<keyword evidence="3 12" id="KW-0240">DNA-directed RNA polymerase</keyword>
<feature type="region of interest" description="Disordered" evidence="13">
    <location>
        <begin position="1379"/>
        <end position="1510"/>
    </location>
</feature>
<proteinExistence type="inferred from homology"/>
<evidence type="ECO:0000256" key="5">
    <source>
        <dbReference type="ARBA" id="ARBA00022695"/>
    </source>
</evidence>
<evidence type="ECO:0000256" key="2">
    <source>
        <dbReference type="ARBA" id="ARBA00006460"/>
    </source>
</evidence>
<dbReference type="InterPro" id="IPR045867">
    <property type="entry name" value="DNA-dir_RpoC_beta_prime"/>
</dbReference>
<dbReference type="Pfam" id="PF04983">
    <property type="entry name" value="RNA_pol_Rpb1_3"/>
    <property type="match status" value="1"/>
</dbReference>
<dbReference type="Pfam" id="PF05000">
    <property type="entry name" value="RNA_pol_Rpb1_4"/>
    <property type="match status" value="1"/>
</dbReference>
<evidence type="ECO:0000259" key="14">
    <source>
        <dbReference type="SMART" id="SM00663"/>
    </source>
</evidence>
<comment type="function">
    <text evidence="12">DNA-dependent RNA polymerase catalyzes the transcription of DNA into RNA using the four ribonucleoside triphosphates as substrates.</text>
</comment>
<organism evidence="15 16">
    <name type="scientific">Cladophialophora bantiana (strain ATCC 10958 / CBS 173.52 / CDC B-1940 / NIH 8579)</name>
    <name type="common">Xylohypha bantiana</name>
    <dbReference type="NCBI Taxonomy" id="1442370"/>
    <lineage>
        <taxon>Eukaryota</taxon>
        <taxon>Fungi</taxon>
        <taxon>Dikarya</taxon>
        <taxon>Ascomycota</taxon>
        <taxon>Pezizomycotina</taxon>
        <taxon>Eurotiomycetes</taxon>
        <taxon>Chaetothyriomycetidae</taxon>
        <taxon>Chaetothyriales</taxon>
        <taxon>Herpotrichiellaceae</taxon>
        <taxon>Cladophialophora</taxon>
    </lineage>
</organism>
<dbReference type="PANTHER" id="PTHR19376:SF11">
    <property type="entry name" value="DNA-DIRECTED RNA POLYMERASE I SUBUNIT RPA1"/>
    <property type="match status" value="1"/>
</dbReference>
<dbReference type="GeneID" id="27697931"/>
<dbReference type="Gene3D" id="2.40.40.20">
    <property type="match status" value="1"/>
</dbReference>
<dbReference type="Gene3D" id="1.10.150.390">
    <property type="match status" value="1"/>
</dbReference>
<dbReference type="InterPro" id="IPR047107">
    <property type="entry name" value="DNA-dir_RNA_pol1_lsu_C"/>
</dbReference>
<dbReference type="InterPro" id="IPR007081">
    <property type="entry name" value="RNA_pol_Rpb1_5"/>
</dbReference>
<feature type="compositionally biased region" description="Acidic residues" evidence="13">
    <location>
        <begin position="1493"/>
        <end position="1509"/>
    </location>
</feature>
<keyword evidence="5 12" id="KW-0548">Nucleotidyltransferase</keyword>
<dbReference type="Gene3D" id="1.10.274.100">
    <property type="entry name" value="RNA polymerase Rpb1, domain 3"/>
    <property type="match status" value="1"/>
</dbReference>
<evidence type="ECO:0000256" key="3">
    <source>
        <dbReference type="ARBA" id="ARBA00022478"/>
    </source>
</evidence>
<dbReference type="VEuPathDB" id="FungiDB:Z519_05003"/>
<keyword evidence="9 12" id="KW-0804">Transcription</keyword>
<name>A0A0D2IA71_CLAB1</name>
<dbReference type="FunFam" id="2.40.40.20:FF:000019">
    <property type="entry name" value="DNA-directed RNA polymerase II subunit RPB1"/>
    <property type="match status" value="1"/>
</dbReference>
<dbReference type="FunFam" id="1.10.274.100:FF:000006">
    <property type="entry name" value="DNA-directed RNA polymerase subunit"/>
    <property type="match status" value="1"/>
</dbReference>
<evidence type="ECO:0000256" key="6">
    <source>
        <dbReference type="ARBA" id="ARBA00022723"/>
    </source>
</evidence>
<dbReference type="EC" id="2.7.7.6" evidence="12"/>
<dbReference type="Gene3D" id="1.10.357.120">
    <property type="match status" value="1"/>
</dbReference>
<sequence>MAGYVKPIPAATGGLAFSRLQSDEIRKISVKRIHVTPALDSMFGPVPGGLHDPALGAIQALDANCSTCHMNAINCTGHCGHIELPVTCYHPQYIDSTLRLLRAKCGYCHRFKASENYVNQTVCSLRLLQYGLVEEYNNINNIYLRGGLPRTSKKTNPDHVVEDVAEVEPEEEIADLIERRTKMTNRAIRRARKENRIDDQALIRNPIAIAARKKVIADFLMEVPNLKRCAQCGGASISYRKDRSVKIFRKPLTKKQKEAMYVLGKKAPNPLLFLRSEQTQKEESKKPSRVNGILDEDVEMSGSDDIEETELHGAEEEIAMRNALETSAESKKADIEDLDDVQAYMTTSEVHAALTLLFDREQEVLRLLYTSRPDRDPVPVSPDMFFITALLVPPNRYRPLARQGPNQMLENQLNSVLNRIIKAAGDVQRISRELKRAKVDSTVKPRNLNESLQAAIVLQETVNALIDSPAPASGRPADQGIKQILEKKEGLFRMHMMGKRVNFAARSVISPDPNIETNEIGVPLVFAKKLTYPEPVTSHNFEQLSKAVINGTEKYPGATAIENENGMVLSLKRKTIEQRRALAKQLMTSTAPGAKGENGKKVYRHLQTGDVVIMNRQPTLHKPSMMGHRARVLTNQKTIRMHYANCNTYNADFDGDEMNMHFPQNEFARTEALQIADTDHQYLSATAGKPLRGLIQDHISMGVQFTSRDVFFDRDQYQQLLYSCLRPEDYNTVFDKIQLVQPTMLKPKMLWTGKQVITTVLKNITPERFRGINLKSKSSTSSDSWGEKTSDEPSQWTVSKDKIVFRDTEQVVIFKDGEHLCGILDKSQLGPSAGGLVHAVHEVYGHITAGKLLSILGRLLTRFLNERAWTCGMDDLCLTNQGDNERRQELNRAKQIGLEVSTEYVTLKSSEAGQENPELLTRLENVLRNDDQLNGLDQVYKARVKSITDNVSKACLPAGLRKPFPRNQMQAMTISGAKGSSVNANLISCNLGQQVLEGRRVPVMVSGKTLPSFRAFETDPAAGGYVSGRFLTGIKPQEYFFHAMSGREGLIDTAVKTSKSGYLQRCIVKGLEGLRTEYDTSVRESSNGSIIQFLYGEDGLEVTKQKHLKEFTFLAENHYSVATLMNAEEVIPRLPQSEAREEQKTVLKSLRKSKHKDPLTTSFGPASHLGSTSELFATALNDYVKRNPNRLIRDKKANPNGTLGKKTFQTIMDLKYMKSVVDAGEAVGVVAAQSVGEPSTQMTLNTFHLAGHSAKNVTLGIPRLREIIMTASAKIMTPTMTLKPIEELNNAEGERFAKSISRLPLSHVINDMSVTERTGGGAGHENERIYDIRIELYDPKEYEEEYAIKWIDVQRCFEVMFLPRLDKMIKIEFKKKAKENDRSEVTAAVPNVGASVGVVEEPGTRGSRATENEGGEDDIDEDADPDDAKDMAARRRRENNFDEPDEEEDVIAQESGDEVMSDDEADRDDERNNTGGSQKAKKCRKPQNLRELDSDEEVDDEAGDAEDSADEARLNQLKNKLDHLKRFTFARSQGKSCRIVLSYSSKTPKLLLLPLLEKCAHTSVIQSIPGLGICALFMEEVHGPDGKPVRRVDPQTNKEEIVKQPMITTEGVNLLAMRDYQDQIYPHSIYTNSVHDMLKYYGVEAARATIVKEIDTVFKGHGIGVDVRHLSLIADAMTHSGSYQPFNRHGLVKEGGSLLAKMSFETVMGFLKDAVLFGERDPLLGPSARIVAGRRGHIGTGAFDVVMPVH</sequence>
<dbReference type="GO" id="GO:0003677">
    <property type="term" value="F:DNA binding"/>
    <property type="evidence" value="ECO:0007669"/>
    <property type="project" value="InterPro"/>
</dbReference>
<keyword evidence="8" id="KW-0460">Magnesium</keyword>
<keyword evidence="4 12" id="KW-0808">Transferase</keyword>
<evidence type="ECO:0000256" key="13">
    <source>
        <dbReference type="SAM" id="MobiDB-lite"/>
    </source>
</evidence>
<dbReference type="GO" id="GO:0006351">
    <property type="term" value="P:DNA-templated transcription"/>
    <property type="evidence" value="ECO:0007669"/>
    <property type="project" value="InterPro"/>
</dbReference>
<dbReference type="GO" id="GO:0003899">
    <property type="term" value="F:DNA-directed RNA polymerase activity"/>
    <property type="evidence" value="ECO:0007669"/>
    <property type="project" value="UniProtKB-EC"/>
</dbReference>
<protein>
    <recommendedName>
        <fullName evidence="12">DNA-directed RNA polymerase subunit</fullName>
        <ecNumber evidence="12">2.7.7.6</ecNumber>
    </recommendedName>
</protein>
<evidence type="ECO:0000256" key="4">
    <source>
        <dbReference type="ARBA" id="ARBA00022679"/>
    </source>
</evidence>
<dbReference type="InterPro" id="IPR015699">
    <property type="entry name" value="DNA-dir_RNA_pol1_lsu_N"/>
</dbReference>
<dbReference type="Gene3D" id="4.10.860.120">
    <property type="entry name" value="RNA polymerase II, clamp domain"/>
    <property type="match status" value="1"/>
</dbReference>
<dbReference type="Proteomes" id="UP000053789">
    <property type="component" value="Unassembled WGS sequence"/>
</dbReference>
<accession>A0A0D2IA71</accession>
<dbReference type="Pfam" id="PF04997">
    <property type="entry name" value="RNA_pol_Rpb1_1"/>
    <property type="match status" value="1"/>
</dbReference>
<feature type="compositionally biased region" description="Acidic residues" evidence="13">
    <location>
        <begin position="1413"/>
        <end position="1425"/>
    </location>
</feature>
<dbReference type="InterPro" id="IPR038120">
    <property type="entry name" value="Rpb1_funnel_sf"/>
</dbReference>
<dbReference type="HOGENOM" id="CLU_000487_2_4_1"/>
<evidence type="ECO:0000256" key="11">
    <source>
        <dbReference type="ARBA" id="ARBA00048552"/>
    </source>
</evidence>
<evidence type="ECO:0000256" key="12">
    <source>
        <dbReference type="RuleBase" id="RU004279"/>
    </source>
</evidence>
<dbReference type="Gene3D" id="3.30.1490.180">
    <property type="entry name" value="RNA polymerase ii"/>
    <property type="match status" value="1"/>
</dbReference>
<evidence type="ECO:0000313" key="16">
    <source>
        <dbReference type="Proteomes" id="UP000053789"/>
    </source>
</evidence>
<comment type="similarity">
    <text evidence="2 12">Belongs to the RNA polymerase beta' chain family.</text>
</comment>
<dbReference type="Gene3D" id="1.10.132.30">
    <property type="match status" value="1"/>
</dbReference>
<dbReference type="EMBL" id="KN846986">
    <property type="protein sequence ID" value="KIW93689.1"/>
    <property type="molecule type" value="Genomic_DNA"/>
</dbReference>
<dbReference type="FunFam" id="3.30.1490.180:FF:000003">
    <property type="entry name" value="DNA-directed RNA polymerase subunit"/>
    <property type="match status" value="1"/>
</dbReference>
<keyword evidence="16" id="KW-1185">Reference proteome</keyword>
<dbReference type="Gene3D" id="3.30.70.2850">
    <property type="match status" value="2"/>
</dbReference>
<dbReference type="CDD" id="cd02735">
    <property type="entry name" value="RNAP_I_Rpa1_C"/>
    <property type="match status" value="1"/>
</dbReference>
<dbReference type="SUPFAM" id="SSF64484">
    <property type="entry name" value="beta and beta-prime subunits of DNA dependent RNA-polymerase"/>
    <property type="match status" value="1"/>
</dbReference>
<dbReference type="SMART" id="SM00663">
    <property type="entry name" value="RPOLA_N"/>
    <property type="match status" value="1"/>
</dbReference>
<dbReference type="InterPro" id="IPR000722">
    <property type="entry name" value="RNA_pol_asu"/>
</dbReference>
<dbReference type="Pfam" id="PF04998">
    <property type="entry name" value="RNA_pol_Rpb1_5"/>
    <property type="match status" value="1"/>
</dbReference>
<gene>
    <name evidence="15" type="ORF">Z519_05003</name>
</gene>
<reference evidence="15" key="1">
    <citation type="submission" date="2015-01" db="EMBL/GenBank/DDBJ databases">
        <title>The Genome Sequence of Cladophialophora bantiana CBS 173.52.</title>
        <authorList>
            <consortium name="The Broad Institute Genomics Platform"/>
            <person name="Cuomo C."/>
            <person name="de Hoog S."/>
            <person name="Gorbushina A."/>
            <person name="Stielow B."/>
            <person name="Teixiera M."/>
            <person name="Abouelleil A."/>
            <person name="Chapman S.B."/>
            <person name="Priest M."/>
            <person name="Young S.K."/>
            <person name="Wortman J."/>
            <person name="Nusbaum C."/>
            <person name="Birren B."/>
        </authorList>
    </citation>
    <scope>NUCLEOTIDE SEQUENCE [LARGE SCALE GENOMIC DNA]</scope>
    <source>
        <strain evidence="15">CBS 173.52</strain>
    </source>
</reference>
<dbReference type="InterPro" id="IPR006592">
    <property type="entry name" value="RNA_pol_N"/>
</dbReference>
<evidence type="ECO:0000256" key="1">
    <source>
        <dbReference type="ARBA" id="ARBA00004123"/>
    </source>
</evidence>
<dbReference type="OrthoDB" id="270392at2759"/>
<feature type="domain" description="RNA polymerase N-terminal" evidence="14">
    <location>
        <begin position="383"/>
        <end position="706"/>
    </location>
</feature>
<dbReference type="InterPro" id="IPR042102">
    <property type="entry name" value="RNA_pol_Rpb1_3_sf"/>
</dbReference>
<comment type="subcellular location">
    <subcellularLocation>
        <location evidence="1">Nucleus</location>
    </subcellularLocation>
</comment>
<evidence type="ECO:0000313" key="15">
    <source>
        <dbReference type="EMBL" id="KIW93689.1"/>
    </source>
</evidence>
<keyword evidence="6" id="KW-0479">Metal-binding</keyword>
<evidence type="ECO:0000256" key="7">
    <source>
        <dbReference type="ARBA" id="ARBA00022833"/>
    </source>
</evidence>
<evidence type="ECO:0000256" key="9">
    <source>
        <dbReference type="ARBA" id="ARBA00023163"/>
    </source>
</evidence>
<dbReference type="InterPro" id="IPR007080">
    <property type="entry name" value="RNA_pol_Rpb1_1"/>
</dbReference>
<dbReference type="InterPro" id="IPR044893">
    <property type="entry name" value="RNA_pol_Rpb1_clamp_domain"/>
</dbReference>
<dbReference type="RefSeq" id="XP_016620358.1">
    <property type="nucleotide sequence ID" value="XM_016762745.1"/>
</dbReference>
<evidence type="ECO:0000256" key="10">
    <source>
        <dbReference type="ARBA" id="ARBA00023242"/>
    </source>
</evidence>